<name>A0A2U2MRZ9_9BIFI</name>
<dbReference type="AlphaFoldDB" id="A0A2U2MRZ9"/>
<dbReference type="Pfam" id="PF02602">
    <property type="entry name" value="HEM4"/>
    <property type="match status" value="1"/>
</dbReference>
<gene>
    <name evidence="2" type="ORF">DF200_06555</name>
</gene>
<dbReference type="Gene3D" id="3.40.50.10090">
    <property type="match status" value="2"/>
</dbReference>
<feature type="domain" description="Tetrapyrrole biosynthesis uroporphyrinogen III synthase" evidence="1">
    <location>
        <begin position="29"/>
        <end position="225"/>
    </location>
</feature>
<dbReference type="RefSeq" id="WP_109137484.1">
    <property type="nucleotide sequence ID" value="NZ_QFFN01000016.1"/>
</dbReference>
<keyword evidence="3" id="KW-1185">Reference proteome</keyword>
<evidence type="ECO:0000259" key="1">
    <source>
        <dbReference type="Pfam" id="PF02602"/>
    </source>
</evidence>
<sequence length="238" mass="26783">MTVLITYPKDRIDEDSRRRLDEAAQSVGGVIYLPLRRLRPTVPDEASLRIIASSDYLIITSGFALSRYLEQYRHLNWLATVVVLSRKMAAQAERYGLPHVLVPDEENQQGLVRLLATLPRARMALLCGDLRVPNDRIPEEIPRIRIYENVWNDALEQAAITAIGAGAIRPIDRILITSPSAYRRLQAIIGKIPERFSTYPTYYALGPSTADIIRKNGGNVIVPESDDVLRRAVELIGR</sequence>
<dbReference type="GO" id="GO:0033014">
    <property type="term" value="P:tetrapyrrole biosynthetic process"/>
    <property type="evidence" value="ECO:0007669"/>
    <property type="project" value="InterPro"/>
</dbReference>
<dbReference type="InterPro" id="IPR003754">
    <property type="entry name" value="4pyrrol_synth_uPrphyn_synth"/>
</dbReference>
<proteinExistence type="predicted"/>
<dbReference type="OrthoDB" id="2294987at2"/>
<dbReference type="InterPro" id="IPR036108">
    <property type="entry name" value="4pyrrol_syn_uPrphyn_synt_sf"/>
</dbReference>
<comment type="caution">
    <text evidence="2">The sequence shown here is derived from an EMBL/GenBank/DDBJ whole genome shotgun (WGS) entry which is preliminary data.</text>
</comment>
<evidence type="ECO:0000313" key="3">
    <source>
        <dbReference type="Proteomes" id="UP000245753"/>
    </source>
</evidence>
<dbReference type="Proteomes" id="UP000245753">
    <property type="component" value="Unassembled WGS sequence"/>
</dbReference>
<organism evidence="2 3">
    <name type="scientific">Bifidobacterium catulorum</name>
    <dbReference type="NCBI Taxonomy" id="1630173"/>
    <lineage>
        <taxon>Bacteria</taxon>
        <taxon>Bacillati</taxon>
        <taxon>Actinomycetota</taxon>
        <taxon>Actinomycetes</taxon>
        <taxon>Bifidobacteriales</taxon>
        <taxon>Bifidobacteriaceae</taxon>
        <taxon>Bifidobacterium</taxon>
    </lineage>
</organism>
<reference evidence="2 3" key="1">
    <citation type="journal article" date="2018" name="Int. J. Syst. Evol. Microbiol.">
        <title>Bifidobacterium catulorum sp. nov., a novel taxon from the faeces of the baby common marmoset (Callithrix jacchus).</title>
        <authorList>
            <person name="Modesto M."/>
            <person name="Michelini S."/>
            <person name="Oki K."/>
            <person name="Biavati B."/>
            <person name="Watanabe K."/>
            <person name="Mattarelli P."/>
        </authorList>
    </citation>
    <scope>NUCLEOTIDE SEQUENCE [LARGE SCALE GENOMIC DNA]</scope>
    <source>
        <strain evidence="2 3">MRM 8.19</strain>
    </source>
</reference>
<dbReference type="CDD" id="cd06578">
    <property type="entry name" value="HemD"/>
    <property type="match status" value="1"/>
</dbReference>
<dbReference type="GO" id="GO:0004852">
    <property type="term" value="F:uroporphyrinogen-III synthase activity"/>
    <property type="evidence" value="ECO:0007669"/>
    <property type="project" value="InterPro"/>
</dbReference>
<accession>A0A2U2MRZ9</accession>
<evidence type="ECO:0000313" key="2">
    <source>
        <dbReference type="EMBL" id="PWG59613.1"/>
    </source>
</evidence>
<dbReference type="EMBL" id="QFFN01000016">
    <property type="protein sequence ID" value="PWG59613.1"/>
    <property type="molecule type" value="Genomic_DNA"/>
</dbReference>
<dbReference type="SUPFAM" id="SSF69618">
    <property type="entry name" value="HemD-like"/>
    <property type="match status" value="1"/>
</dbReference>
<protein>
    <recommendedName>
        <fullName evidence="1">Tetrapyrrole biosynthesis uroporphyrinogen III synthase domain-containing protein</fullName>
    </recommendedName>
</protein>